<comment type="caution">
    <text evidence="1">The sequence shown here is derived from an EMBL/GenBank/DDBJ whole genome shotgun (WGS) entry which is preliminary data.</text>
</comment>
<protein>
    <submittedName>
        <fullName evidence="1">Uncharacterized protein</fullName>
    </submittedName>
</protein>
<evidence type="ECO:0000313" key="2">
    <source>
        <dbReference type="Proteomes" id="UP001280121"/>
    </source>
</evidence>
<evidence type="ECO:0000313" key="1">
    <source>
        <dbReference type="EMBL" id="KAK2635327.1"/>
    </source>
</evidence>
<proteinExistence type="predicted"/>
<organism evidence="1 2">
    <name type="scientific">Dipteronia dyeriana</name>
    <dbReference type="NCBI Taxonomy" id="168575"/>
    <lineage>
        <taxon>Eukaryota</taxon>
        <taxon>Viridiplantae</taxon>
        <taxon>Streptophyta</taxon>
        <taxon>Embryophyta</taxon>
        <taxon>Tracheophyta</taxon>
        <taxon>Spermatophyta</taxon>
        <taxon>Magnoliopsida</taxon>
        <taxon>eudicotyledons</taxon>
        <taxon>Gunneridae</taxon>
        <taxon>Pentapetalae</taxon>
        <taxon>rosids</taxon>
        <taxon>malvids</taxon>
        <taxon>Sapindales</taxon>
        <taxon>Sapindaceae</taxon>
        <taxon>Hippocastanoideae</taxon>
        <taxon>Acereae</taxon>
        <taxon>Dipteronia</taxon>
    </lineage>
</organism>
<sequence length="149" mass="17015">MFTFSRAAVADKANTVHLHSTHDVIVAFKLFYTVIAILRHLPEFDPGDQRSPEVDGFDMRSCGRFWKKLKMNLCFIEDEEVRVSLRFRDLRVKLQMRCVKKNKICFIASNITRNALFRLKASQVSKTAPVCSGLLVPNDTVKDLVIGLV</sequence>
<accession>A0AAD9WM64</accession>
<reference evidence="1" key="1">
    <citation type="journal article" date="2023" name="Plant J.">
        <title>Genome sequences and population genomics provide insights into the demographic history, inbreeding, and mutation load of two 'living fossil' tree species of Dipteronia.</title>
        <authorList>
            <person name="Feng Y."/>
            <person name="Comes H.P."/>
            <person name="Chen J."/>
            <person name="Zhu S."/>
            <person name="Lu R."/>
            <person name="Zhang X."/>
            <person name="Li P."/>
            <person name="Qiu J."/>
            <person name="Olsen K.M."/>
            <person name="Qiu Y."/>
        </authorList>
    </citation>
    <scope>NUCLEOTIDE SEQUENCE</scope>
    <source>
        <strain evidence="1">KIB01</strain>
    </source>
</reference>
<keyword evidence="2" id="KW-1185">Reference proteome</keyword>
<gene>
    <name evidence="1" type="ORF">Ddye_030119</name>
</gene>
<dbReference type="Proteomes" id="UP001280121">
    <property type="component" value="Unassembled WGS sequence"/>
</dbReference>
<dbReference type="AlphaFoldDB" id="A0AAD9WM64"/>
<name>A0AAD9WM64_9ROSI</name>
<dbReference type="EMBL" id="JANJYI010000009">
    <property type="protein sequence ID" value="KAK2635327.1"/>
    <property type="molecule type" value="Genomic_DNA"/>
</dbReference>